<accession>A0ACB7J2E4</accession>
<protein>
    <submittedName>
        <fullName evidence="1">Uncharacterized protein</fullName>
    </submittedName>
</protein>
<comment type="caution">
    <text evidence="1">The sequence shown here is derived from an EMBL/GenBank/DDBJ whole genome shotgun (WGS) entry which is preliminary data.</text>
</comment>
<evidence type="ECO:0000313" key="1">
    <source>
        <dbReference type="EMBL" id="KAG9224714.1"/>
    </source>
</evidence>
<evidence type="ECO:0000313" key="2">
    <source>
        <dbReference type="Proteomes" id="UP000824881"/>
    </source>
</evidence>
<dbReference type="Proteomes" id="UP000824881">
    <property type="component" value="Unassembled WGS sequence"/>
</dbReference>
<name>A0ACB7J2E4_PLECO</name>
<keyword evidence="2" id="KW-1185">Reference proteome</keyword>
<sequence length="412" mass="44402">MYIASVPQAAFLAFLWLQSLESTWATPARTQGFLAIPLTKTYNLPSSQLDEPNALFANGGELAGTIQSPTADAIHSLGLDIEGDDYGYVASMLIGTPPRPFRLLVDSGSSYLWVGGEGCVMGDGSGDCVSSSNHTLIGPQSSSTFKDTGAPFFVKYGSGPVAGHIVSDHVNFAGIDVKDLTFAVALKESRHYGLKSTLYDGILGLARLLPGQSSFPPLIDTLYEQGFIKDPIVSYKIPRRADHLDDGEVAIGAMNPAKYKAATVITLPNIGTQRFWEVSLQRVVVNGLRMTWGTRSAVLDSGSTFILGPRKDIAKVHTAIPGAQYQNGTWAVPCHTDVIISFTFGDRTFPIPARDLPFKPVDKNDPDGLCLSRIGELQGSTDSRWIVGDVFLKNIYFSTHLGKNEISIAELA</sequence>
<proteinExistence type="predicted"/>
<reference evidence="1 2" key="1">
    <citation type="journal article" date="2021" name="Appl. Environ. Microbiol.">
        <title>Genetic linkage and physical mapping for an oyster mushroom Pleurotus cornucopiae and QTL analysis for the trait cap color.</title>
        <authorList>
            <person name="Zhang Y."/>
            <person name="Gao W."/>
            <person name="Sonnenberg A."/>
            <person name="Chen Q."/>
            <person name="Zhang J."/>
            <person name="Huang C."/>
        </authorList>
    </citation>
    <scope>NUCLEOTIDE SEQUENCE [LARGE SCALE GENOMIC DNA]</scope>
    <source>
        <strain evidence="1">CCMSSC00406</strain>
    </source>
</reference>
<organism evidence="1 2">
    <name type="scientific">Pleurotus cornucopiae</name>
    <name type="common">Cornucopia mushroom</name>
    <dbReference type="NCBI Taxonomy" id="5321"/>
    <lineage>
        <taxon>Eukaryota</taxon>
        <taxon>Fungi</taxon>
        <taxon>Dikarya</taxon>
        <taxon>Basidiomycota</taxon>
        <taxon>Agaricomycotina</taxon>
        <taxon>Agaricomycetes</taxon>
        <taxon>Agaricomycetidae</taxon>
        <taxon>Agaricales</taxon>
        <taxon>Pleurotineae</taxon>
        <taxon>Pleurotaceae</taxon>
        <taxon>Pleurotus</taxon>
    </lineage>
</organism>
<dbReference type="EMBL" id="WQMT02000003">
    <property type="protein sequence ID" value="KAG9224714.1"/>
    <property type="molecule type" value="Genomic_DNA"/>
</dbReference>
<gene>
    <name evidence="1" type="ORF">CCMSSC00406_0002135</name>
</gene>